<protein>
    <submittedName>
        <fullName evidence="2">Uncharacterized protein</fullName>
    </submittedName>
</protein>
<comment type="caution">
    <text evidence="2">The sequence shown here is derived from an EMBL/GenBank/DDBJ whole genome shotgun (WGS) entry which is preliminary data.</text>
</comment>
<name>A0A1Y3BQ23_EURMA</name>
<evidence type="ECO:0000313" key="2">
    <source>
        <dbReference type="EMBL" id="OTF82038.1"/>
    </source>
</evidence>
<feature type="region of interest" description="Disordered" evidence="1">
    <location>
        <begin position="1"/>
        <end position="25"/>
    </location>
</feature>
<dbReference type="EMBL" id="MUJZ01010543">
    <property type="protein sequence ID" value="OTF82038.1"/>
    <property type="molecule type" value="Genomic_DNA"/>
</dbReference>
<feature type="compositionally biased region" description="Low complexity" evidence="1">
    <location>
        <begin position="106"/>
        <end position="116"/>
    </location>
</feature>
<evidence type="ECO:0000256" key="1">
    <source>
        <dbReference type="SAM" id="MobiDB-lite"/>
    </source>
</evidence>
<dbReference type="Proteomes" id="UP000194236">
    <property type="component" value="Unassembled WGS sequence"/>
</dbReference>
<sequence>MTTVERLLRSSPSNHQQQQQQHHQSIKPINDLLKLSSVVSSSNLITIPISSILNGRNSNISSNQHQHLTNPIIEQQFQFNQQQQQSSASNTTNFGTNDNTSSMIRPSNTTSSPTVVESTSTSIVKIVDHIDQHRTIVGLHHPISCKAKNKLDIIQLIIFLLL</sequence>
<feature type="compositionally biased region" description="Polar residues" evidence="1">
    <location>
        <begin position="95"/>
        <end position="105"/>
    </location>
</feature>
<dbReference type="AlphaFoldDB" id="A0A1Y3BQ23"/>
<keyword evidence="3" id="KW-1185">Reference proteome</keyword>
<evidence type="ECO:0000313" key="3">
    <source>
        <dbReference type="Proteomes" id="UP000194236"/>
    </source>
</evidence>
<accession>A0A1Y3BQ23</accession>
<proteinExistence type="predicted"/>
<gene>
    <name evidence="2" type="ORF">BLA29_001722</name>
</gene>
<feature type="region of interest" description="Disordered" evidence="1">
    <location>
        <begin position="80"/>
        <end position="116"/>
    </location>
</feature>
<organism evidence="2 3">
    <name type="scientific">Euroglyphus maynei</name>
    <name type="common">Mayne's house dust mite</name>
    <dbReference type="NCBI Taxonomy" id="6958"/>
    <lineage>
        <taxon>Eukaryota</taxon>
        <taxon>Metazoa</taxon>
        <taxon>Ecdysozoa</taxon>
        <taxon>Arthropoda</taxon>
        <taxon>Chelicerata</taxon>
        <taxon>Arachnida</taxon>
        <taxon>Acari</taxon>
        <taxon>Acariformes</taxon>
        <taxon>Sarcoptiformes</taxon>
        <taxon>Astigmata</taxon>
        <taxon>Psoroptidia</taxon>
        <taxon>Analgoidea</taxon>
        <taxon>Pyroglyphidae</taxon>
        <taxon>Pyroglyphinae</taxon>
        <taxon>Euroglyphus</taxon>
    </lineage>
</organism>
<feature type="compositionally biased region" description="Low complexity" evidence="1">
    <location>
        <begin position="80"/>
        <end position="94"/>
    </location>
</feature>
<reference evidence="2 3" key="1">
    <citation type="submission" date="2017-03" db="EMBL/GenBank/DDBJ databases">
        <title>Genome Survey of Euroglyphus maynei.</title>
        <authorList>
            <person name="Arlian L.G."/>
            <person name="Morgan M.S."/>
            <person name="Rider S.D."/>
        </authorList>
    </citation>
    <scope>NUCLEOTIDE SEQUENCE [LARGE SCALE GENOMIC DNA]</scope>
    <source>
        <strain evidence="2">Arlian Lab</strain>
        <tissue evidence="2">Whole body</tissue>
    </source>
</reference>